<dbReference type="Proteomes" id="UP000198378">
    <property type="component" value="Unassembled WGS sequence"/>
</dbReference>
<evidence type="ECO:0000313" key="2">
    <source>
        <dbReference type="Proteomes" id="UP000198378"/>
    </source>
</evidence>
<sequence>MPLQIEDGLLFTALRLTHRGKTIEFRRVLADTGSAGTIVCADQAAKIGIVPGEHDGHLSILIGEKTEVRILPSSKGTVKKPHSGGSLAL</sequence>
<name>A0A226QCL8_9BACL</name>
<accession>A0A226QCL8</accession>
<dbReference type="KEGG" id="gtm:GT3921_02405"/>
<evidence type="ECO:0000313" key="1">
    <source>
        <dbReference type="EMBL" id="OXB90085.1"/>
    </source>
</evidence>
<reference evidence="1 2" key="1">
    <citation type="submission" date="2017-05" db="EMBL/GenBank/DDBJ databases">
        <title>The genome sequence of Geobacillus thermocatenulatus DSM 730.</title>
        <authorList>
            <person name="Ramaloko W.T."/>
            <person name="Koen N."/>
            <person name="Polliack S."/>
            <person name="Aliyu H."/>
            <person name="Lebre P."/>
            <person name="Mohr T."/>
            <person name="Oswald F."/>
            <person name="Zwick M."/>
            <person name="Neumann A."/>
            <person name="Syldatk C."/>
            <person name="Cowan D."/>
            <person name="De Maayer P."/>
        </authorList>
    </citation>
    <scope>NUCLEOTIDE SEQUENCE [LARGE SCALE GENOMIC DNA]</scope>
    <source>
        <strain evidence="1 2">BGSC 93A1</strain>
    </source>
</reference>
<organism evidence="1 2">
    <name type="scientific">Geobacillus thermocatenulatus</name>
    <dbReference type="NCBI Taxonomy" id="33938"/>
    <lineage>
        <taxon>Bacteria</taxon>
        <taxon>Bacillati</taxon>
        <taxon>Bacillota</taxon>
        <taxon>Bacilli</taxon>
        <taxon>Bacillales</taxon>
        <taxon>Anoxybacillaceae</taxon>
        <taxon>Geobacillus</taxon>
        <taxon>Geobacillus thermoleovorans group</taxon>
    </lineage>
</organism>
<gene>
    <name evidence="1" type="ORF">B9L19_01120</name>
</gene>
<protein>
    <submittedName>
        <fullName evidence="1">Uncharacterized protein</fullName>
    </submittedName>
</protein>
<keyword evidence="2" id="KW-1185">Reference proteome</keyword>
<comment type="caution">
    <text evidence="1">The sequence shown here is derived from an EMBL/GenBank/DDBJ whole genome shotgun (WGS) entry which is preliminary data.</text>
</comment>
<proteinExistence type="predicted"/>
<dbReference type="EMBL" id="NEWK01000001">
    <property type="protein sequence ID" value="OXB90085.1"/>
    <property type="molecule type" value="Genomic_DNA"/>
</dbReference>
<dbReference type="AlphaFoldDB" id="A0A226QCL8"/>